<feature type="region of interest" description="Disordered" evidence="1">
    <location>
        <begin position="248"/>
        <end position="276"/>
    </location>
</feature>
<dbReference type="EMBL" id="CP059066">
    <property type="protein sequence ID" value="QSQ07686.1"/>
    <property type="molecule type" value="Genomic_DNA"/>
</dbReference>
<keyword evidence="3" id="KW-1185">Reference proteome</keyword>
<protein>
    <submittedName>
        <fullName evidence="2">Uncharacterized protein</fullName>
    </submittedName>
</protein>
<accession>A0A8A0RKB6</accession>
<proteinExistence type="predicted"/>
<organism evidence="2 3">
    <name type="scientific">Koleobacter methoxysyntrophicus</name>
    <dbReference type="NCBI Taxonomy" id="2751313"/>
    <lineage>
        <taxon>Bacteria</taxon>
        <taxon>Bacillati</taxon>
        <taxon>Bacillota</taxon>
        <taxon>Clostridia</taxon>
        <taxon>Koleobacterales</taxon>
        <taxon>Koleobacteraceae</taxon>
        <taxon>Koleobacter</taxon>
    </lineage>
</organism>
<reference evidence="2" key="1">
    <citation type="submission" date="2020-07" db="EMBL/GenBank/DDBJ databases">
        <title>Koleobacter methoxysyntrophicus gen. nov., sp. nov., a novel anaerobic bacterium isolated from deep subsurface oil field and proposal of Koleobacterales ord. nov. in the phylum Firmicutes.</title>
        <authorList>
            <person name="Sakamoto S."/>
            <person name="Tamaki H."/>
        </authorList>
    </citation>
    <scope>NUCLEOTIDE SEQUENCE</scope>
    <source>
        <strain evidence="2">NRmbB1</strain>
    </source>
</reference>
<dbReference type="RefSeq" id="WP_206707943.1">
    <property type="nucleotide sequence ID" value="NZ_CP059066.1"/>
</dbReference>
<evidence type="ECO:0000256" key="1">
    <source>
        <dbReference type="SAM" id="MobiDB-lite"/>
    </source>
</evidence>
<dbReference type="KEGG" id="kme:H0A61_00002"/>
<sequence length="276" mass="31701">MFETILSYIIIAGLAVFLFKTRRKPPDKISELFSFRKIAPDGLIDLDGRRFRLVLEVDPINLALKSAGEQNAVWNAFRSAVASLKCNLTLLVQTQYLDLSEYIRQQKAFAESAPTEELQDTAERLVGFFRQKFEESAHRTRKYYIILRHDYTLERNPLISARRKKEEKENIELIARQELEDSRNILTAALSPVGLRITQLTRHEVLQMIYRTLCRQLANIQPIEKADYAEAFCVVSRSATPLIKELLGGEEDFSEEETEGESKKNSNKEALSTRNG</sequence>
<evidence type="ECO:0000313" key="2">
    <source>
        <dbReference type="EMBL" id="QSQ07686.1"/>
    </source>
</evidence>
<gene>
    <name evidence="2" type="ORF">H0A61_00002</name>
</gene>
<evidence type="ECO:0000313" key="3">
    <source>
        <dbReference type="Proteomes" id="UP000662904"/>
    </source>
</evidence>
<dbReference type="AlphaFoldDB" id="A0A8A0RKB6"/>
<dbReference type="Proteomes" id="UP000662904">
    <property type="component" value="Chromosome"/>
</dbReference>
<feature type="compositionally biased region" description="Acidic residues" evidence="1">
    <location>
        <begin position="248"/>
        <end position="259"/>
    </location>
</feature>
<name>A0A8A0RKB6_9FIRM</name>